<dbReference type="PRINTS" id="PR00081">
    <property type="entry name" value="GDHRDH"/>
</dbReference>
<dbReference type="EMBL" id="CP097463">
    <property type="protein sequence ID" value="WAX56381.1"/>
    <property type="molecule type" value="Genomic_DNA"/>
</dbReference>
<evidence type="ECO:0000256" key="1">
    <source>
        <dbReference type="ARBA" id="ARBA00006484"/>
    </source>
</evidence>
<evidence type="ECO:0000313" key="4">
    <source>
        <dbReference type="Proteomes" id="UP001164693"/>
    </source>
</evidence>
<dbReference type="PANTHER" id="PTHR43639:SF1">
    <property type="entry name" value="SHORT-CHAIN DEHYDROGENASE_REDUCTASE FAMILY PROTEIN"/>
    <property type="match status" value="1"/>
</dbReference>
<proteinExistence type="inferred from homology"/>
<dbReference type="Gene3D" id="3.40.50.720">
    <property type="entry name" value="NAD(P)-binding Rossmann-like Domain"/>
    <property type="match status" value="1"/>
</dbReference>
<keyword evidence="4" id="KW-1185">Reference proteome</keyword>
<name>A0ABY7JV12_9ACTN</name>
<dbReference type="InterPro" id="IPR036291">
    <property type="entry name" value="NAD(P)-bd_dom_sf"/>
</dbReference>
<dbReference type="RefSeq" id="WP_269442913.1">
    <property type="nucleotide sequence ID" value="NZ_CP097463.1"/>
</dbReference>
<dbReference type="InterPro" id="IPR002347">
    <property type="entry name" value="SDR_fam"/>
</dbReference>
<dbReference type="Proteomes" id="UP001164693">
    <property type="component" value="Chromosome"/>
</dbReference>
<comment type="similarity">
    <text evidence="1">Belongs to the short-chain dehydrogenases/reductases (SDR) family.</text>
</comment>
<sequence length="264" mass="27272">MSVLDTFRLDGRVALLSGAGRGIGAAAALALAGAGADVAVLARTGEQLEKVAAQVREQTGRRALPVVADAYDAHDTAAAVQRVVAEYGRLDVVVSITGGAFPRPFAKTDDEMLVDSFRSNVINGLRLVRCALPHLLESDSASVVMVSSAIGHVVGRGYVAYGSGKAALDHSVRLLAAELNPKVRVNAVAPGAVLTDSLEKVAADPAMKALLERETPLHRIGTVEDVAAAVLYLAGPASSYVTGQVLAVDGGLVKSNLDMPFPDL</sequence>
<dbReference type="CDD" id="cd05233">
    <property type="entry name" value="SDR_c"/>
    <property type="match status" value="1"/>
</dbReference>
<dbReference type="SUPFAM" id="SSF51735">
    <property type="entry name" value="NAD(P)-binding Rossmann-fold domains"/>
    <property type="match status" value="1"/>
</dbReference>
<reference evidence="3" key="1">
    <citation type="submission" date="2022-05" db="EMBL/GenBank/DDBJ databases">
        <title>Jatrophihabitans sp. SB3-54 whole genome sequence.</title>
        <authorList>
            <person name="Suh M.K."/>
            <person name="Eom M.K."/>
            <person name="Kim J.S."/>
            <person name="Kim H.S."/>
            <person name="Do H.E."/>
            <person name="Shin Y.K."/>
            <person name="Lee J.-S."/>
        </authorList>
    </citation>
    <scope>NUCLEOTIDE SEQUENCE</scope>
    <source>
        <strain evidence="3">SB3-54</strain>
    </source>
</reference>
<organism evidence="3 4">
    <name type="scientific">Jatrophihabitans cynanchi</name>
    <dbReference type="NCBI Taxonomy" id="2944128"/>
    <lineage>
        <taxon>Bacteria</taxon>
        <taxon>Bacillati</taxon>
        <taxon>Actinomycetota</taxon>
        <taxon>Actinomycetes</taxon>
        <taxon>Jatrophihabitantales</taxon>
        <taxon>Jatrophihabitantaceae</taxon>
        <taxon>Jatrophihabitans</taxon>
    </lineage>
</organism>
<dbReference type="Pfam" id="PF13561">
    <property type="entry name" value="adh_short_C2"/>
    <property type="match status" value="1"/>
</dbReference>
<evidence type="ECO:0000256" key="2">
    <source>
        <dbReference type="ARBA" id="ARBA00023002"/>
    </source>
</evidence>
<gene>
    <name evidence="3" type="ORF">M6B22_17830</name>
</gene>
<keyword evidence="2" id="KW-0560">Oxidoreductase</keyword>
<protein>
    <submittedName>
        <fullName evidence="3">SDR family oxidoreductase</fullName>
    </submittedName>
</protein>
<dbReference type="PANTHER" id="PTHR43639">
    <property type="entry name" value="OXIDOREDUCTASE, SHORT-CHAIN DEHYDROGENASE/REDUCTASE FAMILY (AFU_ORTHOLOGUE AFUA_5G02870)"/>
    <property type="match status" value="1"/>
</dbReference>
<evidence type="ECO:0000313" key="3">
    <source>
        <dbReference type="EMBL" id="WAX56381.1"/>
    </source>
</evidence>
<accession>A0ABY7JV12</accession>